<dbReference type="SUPFAM" id="SSF56300">
    <property type="entry name" value="Metallo-dependent phosphatases"/>
    <property type="match status" value="1"/>
</dbReference>
<organism evidence="7 8">
    <name type="scientific">Desulfosarcina alkanivorans</name>
    <dbReference type="NCBI Taxonomy" id="571177"/>
    <lineage>
        <taxon>Bacteria</taxon>
        <taxon>Pseudomonadati</taxon>
        <taxon>Thermodesulfobacteriota</taxon>
        <taxon>Desulfobacteria</taxon>
        <taxon>Desulfobacterales</taxon>
        <taxon>Desulfosarcinaceae</taxon>
        <taxon>Desulfosarcina</taxon>
    </lineage>
</organism>
<feature type="domain" description="5'-Nucleotidase C-terminal" evidence="5">
    <location>
        <begin position="561"/>
        <end position="677"/>
    </location>
</feature>
<feature type="chain" id="PRO_5024455532" evidence="4">
    <location>
        <begin position="25"/>
        <end position="1397"/>
    </location>
</feature>
<feature type="domain" description="Carbohydrate-binding module family 96" evidence="6">
    <location>
        <begin position="30"/>
        <end position="199"/>
    </location>
</feature>
<name>A0A5K7YPY8_9BACT</name>
<dbReference type="PANTHER" id="PTHR11575:SF24">
    <property type="entry name" value="5'-NUCLEOTIDASE"/>
    <property type="match status" value="1"/>
</dbReference>
<evidence type="ECO:0000256" key="2">
    <source>
        <dbReference type="ARBA" id="ARBA00022525"/>
    </source>
</evidence>
<dbReference type="Proteomes" id="UP000427906">
    <property type="component" value="Chromosome"/>
</dbReference>
<dbReference type="PRINTS" id="PR01607">
    <property type="entry name" value="APYRASEFAMLY"/>
</dbReference>
<dbReference type="InterPro" id="IPR008334">
    <property type="entry name" value="5'-Nucleotdase_C"/>
</dbReference>
<reference evidence="7 8" key="1">
    <citation type="submission" date="2019-11" db="EMBL/GenBank/DDBJ databases">
        <title>Comparative genomics of hydrocarbon-degrading Desulfosarcina strains.</title>
        <authorList>
            <person name="Watanabe M."/>
            <person name="Kojima H."/>
            <person name="Fukui M."/>
        </authorList>
    </citation>
    <scope>NUCLEOTIDE SEQUENCE [LARGE SCALE GENOMIC DNA]</scope>
    <source>
        <strain evidence="7 8">PL12</strain>
    </source>
</reference>
<dbReference type="RefSeq" id="WP_155316544.1">
    <property type="nucleotide sequence ID" value="NZ_AP021874.1"/>
</dbReference>
<dbReference type="EMBL" id="AP021874">
    <property type="protein sequence ID" value="BBO68374.1"/>
    <property type="molecule type" value="Genomic_DNA"/>
</dbReference>
<evidence type="ECO:0000259" key="5">
    <source>
        <dbReference type="Pfam" id="PF02872"/>
    </source>
</evidence>
<dbReference type="GO" id="GO:0009166">
    <property type="term" value="P:nucleotide catabolic process"/>
    <property type="evidence" value="ECO:0007669"/>
    <property type="project" value="InterPro"/>
</dbReference>
<comment type="subcellular location">
    <subcellularLocation>
        <location evidence="1">Secreted</location>
    </subcellularLocation>
</comment>
<dbReference type="Gene3D" id="3.60.21.10">
    <property type="match status" value="1"/>
</dbReference>
<feature type="signal peptide" evidence="4">
    <location>
        <begin position="1"/>
        <end position="24"/>
    </location>
</feature>
<dbReference type="PANTHER" id="PTHR11575">
    <property type="entry name" value="5'-NUCLEOTIDASE-RELATED"/>
    <property type="match status" value="1"/>
</dbReference>
<evidence type="ECO:0000313" key="8">
    <source>
        <dbReference type="Proteomes" id="UP000427906"/>
    </source>
</evidence>
<dbReference type="InterPro" id="IPR036907">
    <property type="entry name" value="5'-Nucleotdase_C_sf"/>
</dbReference>
<keyword evidence="2" id="KW-0964">Secreted</keyword>
<dbReference type="GO" id="GO:0005576">
    <property type="term" value="C:extracellular region"/>
    <property type="evidence" value="ECO:0007669"/>
    <property type="project" value="UniProtKB-SubCell"/>
</dbReference>
<proteinExistence type="predicted"/>
<protein>
    <submittedName>
        <fullName evidence="7">Uncharacterized protein</fullName>
    </submittedName>
</protein>
<evidence type="ECO:0000256" key="1">
    <source>
        <dbReference type="ARBA" id="ARBA00004613"/>
    </source>
</evidence>
<dbReference type="InterPro" id="IPR055372">
    <property type="entry name" value="CBM96"/>
</dbReference>
<dbReference type="GO" id="GO:0030288">
    <property type="term" value="C:outer membrane-bounded periplasmic space"/>
    <property type="evidence" value="ECO:0007669"/>
    <property type="project" value="TreeGrafter"/>
</dbReference>
<keyword evidence="8" id="KW-1185">Reference proteome</keyword>
<dbReference type="SUPFAM" id="SSF55816">
    <property type="entry name" value="5'-nucleotidase (syn. UDP-sugar hydrolase), C-terminal domain"/>
    <property type="match status" value="1"/>
</dbReference>
<dbReference type="InterPro" id="IPR006179">
    <property type="entry name" value="5_nucleotidase/apyrase"/>
</dbReference>
<evidence type="ECO:0000259" key="6">
    <source>
        <dbReference type="Pfam" id="PF24517"/>
    </source>
</evidence>
<sequence>MRRYQLIVLFSIFYLLIFSLTAHAGVVDIGSSEDAQVVEASPTSNYGTSNNLYVASADGGSYLNERAWVKFDISSQVPPGAVINSAKLRLYCFKADDADDMVAAVHGSTDDTWTETGITWDNQPGFDATALGQTTMTAGQTYYWVEWDVTAFVRTEFTTNGDFVVSFVVKPATEGQDPWRTCAFDAREYGAALAPRLRIDYTGDWPTDGAFKIFHMNDMHSRLLPHEFDVPEVDDVPGMEMVGGASCFATKMLELKTANPDSLIMDAGDISEGNPLGDLRGNGGMIDFYNLLDSKLKALGGRGIDAVVVGNHDVNSALMLNNMKNKANFPAISMNIYDAVNGTPYFPEFVTVTVNGTKVGILGYTTDSSSFLGDDLVGVVEVRKCVWEDEDNDTINIKDMVNELRTTEGCDVVILLSHVGQSRVTAGEDALIADSGGVLPPEVVISGHWHTWTERVWQPSNMNGKTLVAEAASYMQYIGELEVTGSGKYVQAQKHVIRNSDILPDADMENLIAGLITEYNNQSPAPPHGIHDVIGYSAVDLTLDKDKWWTVSEYPWAATNAAGAWICDAMVWKAGQLGYPVDLALQSGGGIRRDVAAGEITYIEIYEAYPWSDDNMVRVQMTGQEIWDWIQSDYVGTSISAGWHVTAHDGQITAITYQENPINMTGTYEVAISEYMFVNPENPLSGTTSEDMDYSIREGVVDFTAQYNTPENPMYADGIAPRYDLNTEFAGGFRAVVTMVADSESQPYFEDAFIRLIEATPATLARRTGYGLSELVRSDGAIDLGHRFSEIMLYRSHLGLTDGLLKTGDVIEVWGEGGFFDGTPEFIDQEGISEAGDTITILNRDEALARPEYHAAIASFWDEDHENHYVKFYAEKTGDTTVQDSAGQALTVYKEGAYYTKTLPGTVGDILELTGINTYEGDKGRRFRCNNAVVASTVPVIGYPATSAVDAVEPYNQSGASIILTATAGDYQAGPPISGTTISQTGFEEPTAGSSGVKYVATNTSPGILSNNGGDQPTVSYNGASELGFETYYNGIEGPTTASEDNGDYIGVVNYYNRTGSGSFEIEDADPEVELRLSPVDLTGYNSVQVSAFLKILGGAYESGDAVRLWADTDVGEFDLFSMAGDDLDTYHASNGYNYVQYSAMLPDTATTCQLKLTVTSDGGSEGAQLDDVLFLGDTTGGSGNTIDPVSVEFFYRHAADGLAWGAWTTIGTDTNPADGWSLGFSYPDGQGYYEFYSVSTDADGNEEDAPIRADARVLFNNAPTAPADPDPSIANGATGVSRNPSLSVTVSDTDGTAVDVCFYGGTGGDFELIECIGGVAPDGTASVDWSGLAPGTTYDWYVVVDDGLGSDQSATWSFTTAASTAVPVPAMDATGIIAALSSLLLTGMAMMRRRHV</sequence>
<dbReference type="InterPro" id="IPR029052">
    <property type="entry name" value="Metallo-depent_PP-like"/>
</dbReference>
<accession>A0A5K7YPY8</accession>
<dbReference type="GO" id="GO:0016787">
    <property type="term" value="F:hydrolase activity"/>
    <property type="evidence" value="ECO:0007669"/>
    <property type="project" value="InterPro"/>
</dbReference>
<gene>
    <name evidence="7" type="ORF">DSCA_23040</name>
</gene>
<dbReference type="KEGG" id="dalk:DSCA_23040"/>
<keyword evidence="3 4" id="KW-0732">Signal</keyword>
<dbReference type="Pfam" id="PF02872">
    <property type="entry name" value="5_nucleotid_C"/>
    <property type="match status" value="1"/>
</dbReference>
<evidence type="ECO:0000256" key="4">
    <source>
        <dbReference type="SAM" id="SignalP"/>
    </source>
</evidence>
<dbReference type="OrthoDB" id="9803927at2"/>
<evidence type="ECO:0000256" key="3">
    <source>
        <dbReference type="ARBA" id="ARBA00022729"/>
    </source>
</evidence>
<dbReference type="NCBIfam" id="NF033679">
    <property type="entry name" value="DNRLRE_dom"/>
    <property type="match status" value="1"/>
</dbReference>
<dbReference type="Gene3D" id="3.90.780.10">
    <property type="entry name" value="5'-Nucleotidase, C-terminal domain"/>
    <property type="match status" value="1"/>
</dbReference>
<dbReference type="Pfam" id="PF24517">
    <property type="entry name" value="CBM96"/>
    <property type="match status" value="1"/>
</dbReference>
<evidence type="ECO:0000313" key="7">
    <source>
        <dbReference type="EMBL" id="BBO68374.1"/>
    </source>
</evidence>